<dbReference type="PROSITE" id="PS50109">
    <property type="entry name" value="HIS_KIN"/>
    <property type="match status" value="1"/>
</dbReference>
<reference evidence="11 12" key="1">
    <citation type="submission" date="2019-02" db="EMBL/GenBank/DDBJ databases">
        <authorList>
            <person name="Fomenkov A."/>
            <person name="Dubinina G."/>
            <person name="Grabovich M."/>
            <person name="Vincze T."/>
            <person name="Roberts R.J."/>
        </authorList>
    </citation>
    <scope>NUCLEOTIDE SEQUENCE [LARGE SCALE GENOMIC DNA]</scope>
    <source>
        <strain evidence="11 12">P</strain>
    </source>
</reference>
<dbReference type="EC" id="2.7.13.3" evidence="3"/>
<organism evidence="11 12">
    <name type="scientific">Thiospirochaeta perfilievii</name>
    <dbReference type="NCBI Taxonomy" id="252967"/>
    <lineage>
        <taxon>Bacteria</taxon>
        <taxon>Pseudomonadati</taxon>
        <taxon>Spirochaetota</taxon>
        <taxon>Spirochaetia</taxon>
        <taxon>Spirochaetales</taxon>
        <taxon>Spirochaetaceae</taxon>
        <taxon>Thiospirochaeta</taxon>
    </lineage>
</organism>
<evidence type="ECO:0000313" key="12">
    <source>
        <dbReference type="Proteomes" id="UP000323824"/>
    </source>
</evidence>
<dbReference type="EMBL" id="CP035807">
    <property type="protein sequence ID" value="QEN05423.1"/>
    <property type="molecule type" value="Genomic_DNA"/>
</dbReference>
<accession>A0A5C1QBB5</accession>
<protein>
    <recommendedName>
        <fullName evidence="3">histidine kinase</fullName>
        <ecNumber evidence="3">2.7.13.3</ecNumber>
    </recommendedName>
</protein>
<evidence type="ECO:0000256" key="4">
    <source>
        <dbReference type="ARBA" id="ARBA00022553"/>
    </source>
</evidence>
<dbReference type="GO" id="GO:0000155">
    <property type="term" value="F:phosphorelay sensor kinase activity"/>
    <property type="evidence" value="ECO:0007669"/>
    <property type="project" value="InterPro"/>
</dbReference>
<keyword evidence="8" id="KW-1133">Transmembrane helix</keyword>
<gene>
    <name evidence="11" type="ORF">EW093_12105</name>
</gene>
<evidence type="ECO:0000256" key="8">
    <source>
        <dbReference type="SAM" id="Phobius"/>
    </source>
</evidence>
<dbReference type="SUPFAM" id="SSF55874">
    <property type="entry name" value="ATPase domain of HSP90 chaperone/DNA topoisomerase II/histidine kinase"/>
    <property type="match status" value="1"/>
</dbReference>
<dbReference type="InterPro" id="IPR003594">
    <property type="entry name" value="HATPase_dom"/>
</dbReference>
<dbReference type="Pfam" id="PF02518">
    <property type="entry name" value="HATPase_c"/>
    <property type="match status" value="1"/>
</dbReference>
<keyword evidence="5" id="KW-0808">Transferase</keyword>
<evidence type="ECO:0000256" key="5">
    <source>
        <dbReference type="ARBA" id="ARBA00022679"/>
    </source>
</evidence>
<feature type="domain" description="HAMP" evidence="10">
    <location>
        <begin position="161"/>
        <end position="213"/>
    </location>
</feature>
<name>A0A5C1QBB5_9SPIO</name>
<dbReference type="KEGG" id="sper:EW093_12105"/>
<feature type="domain" description="Histidine kinase" evidence="9">
    <location>
        <begin position="276"/>
        <end position="507"/>
    </location>
</feature>
<keyword evidence="6 11" id="KW-0418">Kinase</keyword>
<dbReference type="Pfam" id="PF00672">
    <property type="entry name" value="HAMP"/>
    <property type="match status" value="1"/>
</dbReference>
<dbReference type="Gene3D" id="1.10.287.130">
    <property type="match status" value="1"/>
</dbReference>
<dbReference type="SMART" id="SM00387">
    <property type="entry name" value="HATPase_c"/>
    <property type="match status" value="1"/>
</dbReference>
<dbReference type="SUPFAM" id="SSF47384">
    <property type="entry name" value="Homodimeric domain of signal transducing histidine kinase"/>
    <property type="match status" value="1"/>
</dbReference>
<proteinExistence type="predicted"/>
<dbReference type="Gene3D" id="3.30.565.10">
    <property type="entry name" value="Histidine kinase-like ATPase, C-terminal domain"/>
    <property type="match status" value="1"/>
</dbReference>
<dbReference type="Proteomes" id="UP000323824">
    <property type="component" value="Chromosome"/>
</dbReference>
<evidence type="ECO:0000313" key="11">
    <source>
        <dbReference type="EMBL" id="QEN05423.1"/>
    </source>
</evidence>
<dbReference type="AlphaFoldDB" id="A0A5C1QBB5"/>
<evidence type="ECO:0000256" key="1">
    <source>
        <dbReference type="ARBA" id="ARBA00000085"/>
    </source>
</evidence>
<sequence>MRLQKKILYTVLISTIFFTFIREIVSFFDAKNIAERGLEQKIVVTGKLMQGVLANPLYNLNYNLLEESLLHFYEDPDIISIKLVESGGILEINKQKDTSTNQYTIKQHIKIVYREVYLGDVEVVYSEINIIEKLRDKVFKSILSISLLIGIITLFLLFSIQKIIKPVKELTDLSVEISNGNLEKSIDIYSSDEIGILAKSFIVMKDSIKSQLEQIQNEVAQKDIAEKTLQELNNNLEEKVNERTRELEEALENIKNTQKKLIESEKMASLGILVAGVAHEINTPIGIAVTAASHLQDEVKVFSSKYMDNQITRSGMEGFLKVCDEITEIILSNMYKGRTLVRSFKNIAVDQTSEQMREFELKSYLEEILLSTHSKFKRTGIKINVICDEGIKLHSYPGALSQVITNLLLNSLYHGFENISQGEIIILVSENDQNIIINYSDTGSGIPKEFVSKVFNPFFTTKRGKGGSGLGLSIVYNLVTSVLNGDIECSSIEGSGVTFIITIPTVAKKIEDS</sequence>
<comment type="catalytic activity">
    <reaction evidence="1">
        <text>ATP + protein L-histidine = ADP + protein N-phospho-L-histidine.</text>
        <dbReference type="EC" id="2.7.13.3"/>
    </reaction>
</comment>
<dbReference type="InterPro" id="IPR036097">
    <property type="entry name" value="HisK_dim/P_sf"/>
</dbReference>
<dbReference type="CDD" id="cd06225">
    <property type="entry name" value="HAMP"/>
    <property type="match status" value="1"/>
</dbReference>
<dbReference type="InterPro" id="IPR005467">
    <property type="entry name" value="His_kinase_dom"/>
</dbReference>
<keyword evidence="8" id="KW-0472">Membrane</keyword>
<keyword evidence="7" id="KW-0175">Coiled coil</keyword>
<keyword evidence="12" id="KW-1185">Reference proteome</keyword>
<keyword evidence="8" id="KW-0812">Transmembrane</keyword>
<dbReference type="InterPro" id="IPR036890">
    <property type="entry name" value="HATPase_C_sf"/>
</dbReference>
<feature type="coiled-coil region" evidence="7">
    <location>
        <begin position="205"/>
        <end position="267"/>
    </location>
</feature>
<dbReference type="GO" id="GO:0016020">
    <property type="term" value="C:membrane"/>
    <property type="evidence" value="ECO:0007669"/>
    <property type="project" value="UniProtKB-SubCell"/>
</dbReference>
<dbReference type="PRINTS" id="PR00344">
    <property type="entry name" value="BCTRLSENSOR"/>
</dbReference>
<dbReference type="PROSITE" id="PS50885">
    <property type="entry name" value="HAMP"/>
    <property type="match status" value="1"/>
</dbReference>
<keyword evidence="4" id="KW-0597">Phosphoprotein</keyword>
<dbReference type="OrthoDB" id="312445at2"/>
<dbReference type="InterPro" id="IPR004358">
    <property type="entry name" value="Sig_transdc_His_kin-like_C"/>
</dbReference>
<dbReference type="SMART" id="SM00304">
    <property type="entry name" value="HAMP"/>
    <property type="match status" value="1"/>
</dbReference>
<evidence type="ECO:0000259" key="10">
    <source>
        <dbReference type="PROSITE" id="PS50885"/>
    </source>
</evidence>
<evidence type="ECO:0000256" key="3">
    <source>
        <dbReference type="ARBA" id="ARBA00012438"/>
    </source>
</evidence>
<evidence type="ECO:0000259" key="9">
    <source>
        <dbReference type="PROSITE" id="PS50109"/>
    </source>
</evidence>
<dbReference type="PANTHER" id="PTHR43065">
    <property type="entry name" value="SENSOR HISTIDINE KINASE"/>
    <property type="match status" value="1"/>
</dbReference>
<feature type="transmembrane region" description="Helical" evidence="8">
    <location>
        <begin position="142"/>
        <end position="160"/>
    </location>
</feature>
<evidence type="ECO:0000256" key="7">
    <source>
        <dbReference type="SAM" id="Coils"/>
    </source>
</evidence>
<dbReference type="Gene3D" id="6.10.340.10">
    <property type="match status" value="1"/>
</dbReference>
<evidence type="ECO:0000256" key="2">
    <source>
        <dbReference type="ARBA" id="ARBA00004370"/>
    </source>
</evidence>
<reference evidence="11 12" key="2">
    <citation type="submission" date="2019-09" db="EMBL/GenBank/DDBJ databases">
        <title>Complete Genome Sequence and Methylome Analysis of free living Spirochaetas.</title>
        <authorList>
            <person name="Leshcheva N."/>
            <person name="Mikheeva N."/>
        </authorList>
    </citation>
    <scope>NUCLEOTIDE SEQUENCE [LARGE SCALE GENOMIC DNA]</scope>
    <source>
        <strain evidence="11 12">P</strain>
    </source>
</reference>
<evidence type="ECO:0000256" key="6">
    <source>
        <dbReference type="ARBA" id="ARBA00022777"/>
    </source>
</evidence>
<dbReference type="SUPFAM" id="SSF158472">
    <property type="entry name" value="HAMP domain-like"/>
    <property type="match status" value="1"/>
</dbReference>
<comment type="subcellular location">
    <subcellularLocation>
        <location evidence="2">Membrane</location>
    </subcellularLocation>
</comment>
<dbReference type="RefSeq" id="WP_149568661.1">
    <property type="nucleotide sequence ID" value="NZ_CP035807.1"/>
</dbReference>
<dbReference type="InterPro" id="IPR003660">
    <property type="entry name" value="HAMP_dom"/>
</dbReference>